<proteinExistence type="inferred from homology"/>
<evidence type="ECO:0000256" key="6">
    <source>
        <dbReference type="RuleBase" id="RU004057"/>
    </source>
</evidence>
<dbReference type="InterPro" id="IPR002898">
    <property type="entry name" value="MotA_ExbB_proton_chnl"/>
</dbReference>
<sequence length="232" mass="25243">MEGTTSFSLLELFQLGGIFMWPLLVFSIATVAIALERIIYLAGHNLRIDDLKLETEKYVRTGRFSEAREYLEKLREKRMGARILHSMVSNAELPEYELAEKAAEAEAGECVASLESGFNYLTALGSLSPLTGFLGTVSGMIGAFRSIAEAEDVNAQIVANGIYEALITTVFGLCIAIVAMIAYSLLSNVVNKFAGNVEKACSDLIIDITKYRHFGNTGEVSVPRNTDSPAAE</sequence>
<protein>
    <submittedName>
        <fullName evidence="9">MotA/TolQ/ExbB proton channel family protein</fullName>
    </submittedName>
</protein>
<dbReference type="GO" id="GO:0017038">
    <property type="term" value="P:protein import"/>
    <property type="evidence" value="ECO:0007669"/>
    <property type="project" value="TreeGrafter"/>
</dbReference>
<comment type="subcellular location">
    <subcellularLocation>
        <location evidence="1">Cell membrane</location>
        <topology evidence="1">Multi-pass membrane protein</topology>
    </subcellularLocation>
    <subcellularLocation>
        <location evidence="6">Membrane</location>
        <topology evidence="6">Multi-pass membrane protein</topology>
    </subcellularLocation>
</comment>
<feature type="transmembrane region" description="Helical" evidence="7">
    <location>
        <begin position="165"/>
        <end position="186"/>
    </location>
</feature>
<reference evidence="9" key="1">
    <citation type="submission" date="2021-01" db="EMBL/GenBank/DDBJ databases">
        <title>Description of Breznakiella homolactica.</title>
        <authorList>
            <person name="Song Y."/>
            <person name="Brune A."/>
        </authorList>
    </citation>
    <scope>NUCLEOTIDE SEQUENCE</scope>
    <source>
        <strain evidence="9">RmG30</strain>
    </source>
</reference>
<evidence type="ECO:0000313" key="10">
    <source>
        <dbReference type="Proteomes" id="UP000595917"/>
    </source>
</evidence>
<dbReference type="AlphaFoldDB" id="A0A7T8B8T9"/>
<evidence type="ECO:0000256" key="4">
    <source>
        <dbReference type="ARBA" id="ARBA00022989"/>
    </source>
</evidence>
<dbReference type="EMBL" id="CP067089">
    <property type="protein sequence ID" value="QQO07727.1"/>
    <property type="molecule type" value="Genomic_DNA"/>
</dbReference>
<evidence type="ECO:0000256" key="5">
    <source>
        <dbReference type="ARBA" id="ARBA00023136"/>
    </source>
</evidence>
<dbReference type="KEGG" id="bhc:JFL75_12310"/>
<evidence type="ECO:0000259" key="8">
    <source>
        <dbReference type="Pfam" id="PF01618"/>
    </source>
</evidence>
<dbReference type="GO" id="GO:0005886">
    <property type="term" value="C:plasma membrane"/>
    <property type="evidence" value="ECO:0007669"/>
    <property type="project" value="UniProtKB-SubCell"/>
</dbReference>
<evidence type="ECO:0000256" key="3">
    <source>
        <dbReference type="ARBA" id="ARBA00022692"/>
    </source>
</evidence>
<feature type="transmembrane region" description="Helical" evidence="7">
    <location>
        <begin position="12"/>
        <end position="35"/>
    </location>
</feature>
<organism evidence="9 10">
    <name type="scientific">Breznakiella homolactica</name>
    <dbReference type="NCBI Taxonomy" id="2798577"/>
    <lineage>
        <taxon>Bacteria</taxon>
        <taxon>Pseudomonadati</taxon>
        <taxon>Spirochaetota</taxon>
        <taxon>Spirochaetia</taxon>
        <taxon>Spirochaetales</taxon>
        <taxon>Breznakiellaceae</taxon>
        <taxon>Breznakiella</taxon>
    </lineage>
</organism>
<comment type="similarity">
    <text evidence="6">Belongs to the exbB/tolQ family.</text>
</comment>
<dbReference type="PANTHER" id="PTHR30625:SF11">
    <property type="entry name" value="MOTA_TOLQ_EXBB PROTON CHANNEL DOMAIN-CONTAINING PROTEIN"/>
    <property type="match status" value="1"/>
</dbReference>
<keyword evidence="6" id="KW-0813">Transport</keyword>
<keyword evidence="5 7" id="KW-0472">Membrane</keyword>
<keyword evidence="2" id="KW-1003">Cell membrane</keyword>
<accession>A0A7T8B8T9</accession>
<keyword evidence="10" id="KW-1185">Reference proteome</keyword>
<keyword evidence="3 7" id="KW-0812">Transmembrane</keyword>
<gene>
    <name evidence="9" type="ORF">JFL75_12310</name>
</gene>
<dbReference type="Proteomes" id="UP000595917">
    <property type="component" value="Chromosome"/>
</dbReference>
<dbReference type="Pfam" id="PF01618">
    <property type="entry name" value="MotA_ExbB"/>
    <property type="match status" value="1"/>
</dbReference>
<dbReference type="InterPro" id="IPR050790">
    <property type="entry name" value="ExbB/TolQ_transport"/>
</dbReference>
<feature type="domain" description="MotA/TolQ/ExbB proton channel" evidence="8">
    <location>
        <begin position="81"/>
        <end position="198"/>
    </location>
</feature>
<evidence type="ECO:0000313" key="9">
    <source>
        <dbReference type="EMBL" id="QQO07727.1"/>
    </source>
</evidence>
<keyword evidence="6" id="KW-0653">Protein transport</keyword>
<dbReference type="RefSeq" id="WP_215625033.1">
    <property type="nucleotide sequence ID" value="NZ_CP067089.2"/>
</dbReference>
<name>A0A7T8B8T9_9SPIR</name>
<dbReference type="PANTHER" id="PTHR30625">
    <property type="entry name" value="PROTEIN TOLQ"/>
    <property type="match status" value="1"/>
</dbReference>
<evidence type="ECO:0000256" key="7">
    <source>
        <dbReference type="SAM" id="Phobius"/>
    </source>
</evidence>
<keyword evidence="4 7" id="KW-1133">Transmembrane helix</keyword>
<evidence type="ECO:0000256" key="2">
    <source>
        <dbReference type="ARBA" id="ARBA00022475"/>
    </source>
</evidence>
<evidence type="ECO:0000256" key="1">
    <source>
        <dbReference type="ARBA" id="ARBA00004651"/>
    </source>
</evidence>